<protein>
    <submittedName>
        <fullName evidence="3">2Fe-2S iron-sulfur cluster-binding protein</fullName>
    </submittedName>
</protein>
<dbReference type="InterPro" id="IPR052914">
    <property type="entry name" value="Aldehyde_Oxdr_Iron-Sulfur"/>
</dbReference>
<proteinExistence type="predicted"/>
<feature type="domain" description="2Fe-2S ferredoxin-type" evidence="2">
    <location>
        <begin position="7"/>
        <end position="90"/>
    </location>
</feature>
<dbReference type="EMBL" id="CP108188">
    <property type="protein sequence ID" value="WTR74539.1"/>
    <property type="molecule type" value="Genomic_DNA"/>
</dbReference>
<dbReference type="Proteomes" id="UP001622594">
    <property type="component" value="Chromosome"/>
</dbReference>
<dbReference type="InterPro" id="IPR012347">
    <property type="entry name" value="Ferritin-like"/>
</dbReference>
<dbReference type="Pfam" id="PF01799">
    <property type="entry name" value="Fer2_2"/>
    <property type="match status" value="1"/>
</dbReference>
<feature type="region of interest" description="Disordered" evidence="1">
    <location>
        <begin position="131"/>
        <end position="161"/>
    </location>
</feature>
<evidence type="ECO:0000313" key="3">
    <source>
        <dbReference type="EMBL" id="WTR74539.1"/>
    </source>
</evidence>
<name>A0ABZ1LN64_9ACTN</name>
<dbReference type="Gene3D" id="3.10.20.30">
    <property type="match status" value="1"/>
</dbReference>
<dbReference type="PROSITE" id="PS51085">
    <property type="entry name" value="2FE2S_FER_2"/>
    <property type="match status" value="1"/>
</dbReference>
<dbReference type="PANTHER" id="PTHR45331">
    <property type="entry name" value="OXIDOREDUCTASE, IRON-SULPHUR BINDING SUBUNIT-RELATED-RELATED"/>
    <property type="match status" value="1"/>
</dbReference>
<dbReference type="InterPro" id="IPR012675">
    <property type="entry name" value="Beta-grasp_dom_sf"/>
</dbReference>
<sequence length="606" mass="67024">MMQEPQTDLDLTVNGVRHDGRQVPGDMSLVHFLHEDLGLTGTKIGCSIGECRACTVAVRMRPGLPPVTRQSCMTSMRHARGWEVTTVEGLEKDGVLHPVQQAFLDGDVFQCGYCAAGFAVAGSVVAEHARRKRAERENGQDGQPEADGEGRHEEDSQDTRDLVDTVLGPHVCRCTGYDRYREAVHAVALAAADGHRAGDTIAEHPPAVNGTPPPAAPPLGIRAARTVPRLSAEESRRLGYTPMFDDPTLELIRLLRDGAEIEHSLLVQYLYAAFSVKVPRFLQLAGWPSHRYGGRPLHLMGVAIEEMTHLDIVNSLLVELGSAPHLGRQQFPYEQDIYPFDFVLEPLSLHSLAKYVYVEASPRAVDPAQQHTPEDRAFVTRLYEVLGSGPAPTPPPNQVGSLYRKVTRVLELLQRREPDRLDYPAWFARLDVLREEGESEHFTLFRALFEGTHPALLGGTDVWNPESPDHPVLPLRHASGLPPSGQPVPDETVPVLRHLSNLHYWAVCMLLDQSYRRRGQFHNAARRHMTGPLRSLGTALAQRGEGIPFDTFVAGYAPGLGDAENLRLCQGMVRQAAVAQERYARHLPADYAHTCALETLWELSTA</sequence>
<accession>A0ABZ1LN64</accession>
<evidence type="ECO:0000256" key="1">
    <source>
        <dbReference type="SAM" id="MobiDB-lite"/>
    </source>
</evidence>
<keyword evidence="4" id="KW-1185">Reference proteome</keyword>
<dbReference type="InterPro" id="IPR002888">
    <property type="entry name" value="2Fe-2S-bd"/>
</dbReference>
<dbReference type="Pfam" id="PF12902">
    <property type="entry name" value="Ferritin-like"/>
    <property type="match status" value="1"/>
</dbReference>
<dbReference type="Gene3D" id="1.10.150.120">
    <property type="entry name" value="[2Fe-2S]-binding domain"/>
    <property type="match status" value="1"/>
</dbReference>
<dbReference type="Gene3D" id="1.20.1260.10">
    <property type="match status" value="1"/>
</dbReference>
<evidence type="ECO:0000259" key="2">
    <source>
        <dbReference type="PROSITE" id="PS51085"/>
    </source>
</evidence>
<organism evidence="3 4">
    <name type="scientific">Streptomyces zaomyceticus</name>
    <dbReference type="NCBI Taxonomy" id="68286"/>
    <lineage>
        <taxon>Bacteria</taxon>
        <taxon>Bacillati</taxon>
        <taxon>Actinomycetota</taxon>
        <taxon>Actinomycetes</taxon>
        <taxon>Kitasatosporales</taxon>
        <taxon>Streptomycetaceae</taxon>
        <taxon>Streptomyces</taxon>
    </lineage>
</organism>
<dbReference type="InterPro" id="IPR036010">
    <property type="entry name" value="2Fe-2S_ferredoxin-like_sf"/>
</dbReference>
<reference evidence="3 4" key="1">
    <citation type="submission" date="2022-10" db="EMBL/GenBank/DDBJ databases">
        <title>The complete genomes of actinobacterial strains from the NBC collection.</title>
        <authorList>
            <person name="Joergensen T.S."/>
            <person name="Alvarez Arevalo M."/>
            <person name="Sterndorff E.B."/>
            <person name="Faurdal D."/>
            <person name="Vuksanovic O."/>
            <person name="Mourched A.-S."/>
            <person name="Charusanti P."/>
            <person name="Shaw S."/>
            <person name="Blin K."/>
            <person name="Weber T."/>
        </authorList>
    </citation>
    <scope>NUCLEOTIDE SEQUENCE [LARGE SCALE GENOMIC DNA]</scope>
    <source>
        <strain evidence="3 4">NBC_00123</strain>
    </source>
</reference>
<dbReference type="RefSeq" id="WP_327160056.1">
    <property type="nucleotide sequence ID" value="NZ_CP108188.1"/>
</dbReference>
<dbReference type="InterPro" id="IPR026820">
    <property type="entry name" value="VioB/RebD_dom"/>
</dbReference>
<dbReference type="SUPFAM" id="SSF54292">
    <property type="entry name" value="2Fe-2S ferredoxin-like"/>
    <property type="match status" value="1"/>
</dbReference>
<dbReference type="SUPFAM" id="SSF47741">
    <property type="entry name" value="CO dehydrogenase ISP C-domain like"/>
    <property type="match status" value="1"/>
</dbReference>
<dbReference type="PANTHER" id="PTHR45331:SF2">
    <property type="entry name" value="OXIDOREDUCTASE WITH IRON-SULFUR SUBUNIT"/>
    <property type="match status" value="1"/>
</dbReference>
<evidence type="ECO:0000313" key="4">
    <source>
        <dbReference type="Proteomes" id="UP001622594"/>
    </source>
</evidence>
<dbReference type="InterPro" id="IPR001041">
    <property type="entry name" value="2Fe-2S_ferredoxin-type"/>
</dbReference>
<gene>
    <name evidence="3" type="ORF">OG814_37280</name>
</gene>
<feature type="compositionally biased region" description="Basic and acidic residues" evidence="1">
    <location>
        <begin position="148"/>
        <end position="161"/>
    </location>
</feature>
<dbReference type="InterPro" id="IPR036884">
    <property type="entry name" value="2Fe-2S-bd_dom_sf"/>
</dbReference>